<accession>A0ABQ9I510</accession>
<comment type="caution">
    <text evidence="1">The sequence shown here is derived from an EMBL/GenBank/DDBJ whole genome shotgun (WGS) entry which is preliminary data.</text>
</comment>
<name>A0ABQ9I510_9NEOP</name>
<gene>
    <name evidence="1" type="ORF">PR048_010840</name>
</gene>
<keyword evidence="2" id="KW-1185">Reference proteome</keyword>
<proteinExistence type="predicted"/>
<evidence type="ECO:0000313" key="2">
    <source>
        <dbReference type="Proteomes" id="UP001159363"/>
    </source>
</evidence>
<organism evidence="1 2">
    <name type="scientific">Dryococelus australis</name>
    <dbReference type="NCBI Taxonomy" id="614101"/>
    <lineage>
        <taxon>Eukaryota</taxon>
        <taxon>Metazoa</taxon>
        <taxon>Ecdysozoa</taxon>
        <taxon>Arthropoda</taxon>
        <taxon>Hexapoda</taxon>
        <taxon>Insecta</taxon>
        <taxon>Pterygota</taxon>
        <taxon>Neoptera</taxon>
        <taxon>Polyneoptera</taxon>
        <taxon>Phasmatodea</taxon>
        <taxon>Verophasmatodea</taxon>
        <taxon>Anareolatae</taxon>
        <taxon>Phasmatidae</taxon>
        <taxon>Eurycanthinae</taxon>
        <taxon>Dryococelus</taxon>
    </lineage>
</organism>
<evidence type="ECO:0000313" key="1">
    <source>
        <dbReference type="EMBL" id="KAJ8891324.1"/>
    </source>
</evidence>
<dbReference type="Proteomes" id="UP001159363">
    <property type="component" value="Chromosome 3"/>
</dbReference>
<protein>
    <submittedName>
        <fullName evidence="1">Uncharacterized protein</fullName>
    </submittedName>
</protein>
<dbReference type="EMBL" id="JARBHB010000003">
    <property type="protein sequence ID" value="KAJ8891324.1"/>
    <property type="molecule type" value="Genomic_DNA"/>
</dbReference>
<reference evidence="1 2" key="1">
    <citation type="submission" date="2023-02" db="EMBL/GenBank/DDBJ databases">
        <title>LHISI_Scaffold_Assembly.</title>
        <authorList>
            <person name="Stuart O.P."/>
            <person name="Cleave R."/>
            <person name="Magrath M.J.L."/>
            <person name="Mikheyev A.S."/>
        </authorList>
    </citation>
    <scope>NUCLEOTIDE SEQUENCE [LARGE SCALE GENOMIC DNA]</scope>
    <source>
        <strain evidence="1">Daus_M_001</strain>
        <tissue evidence="1">Leg muscle</tissue>
    </source>
</reference>
<sequence>MSILFRKSEGSAYPRQILQQRDIKDKVSSNYLIEKVLPPKMQLSPGDTLLEMSDKWGHNSLGNKEMASSISEVPSSLETDICPEVLPLSSSKGSSPCNGE</sequence>